<reference evidence="1 2" key="1">
    <citation type="submission" date="2021-06" db="EMBL/GenBank/DDBJ databases">
        <authorList>
            <person name="Palmer J.M."/>
        </authorList>
    </citation>
    <scope>NUCLEOTIDE SEQUENCE [LARGE SCALE GENOMIC DNA]</scope>
    <source>
        <strain evidence="1 2">XR_2019</strain>
        <tissue evidence="1">Muscle</tissue>
    </source>
</reference>
<keyword evidence="2" id="KW-1185">Reference proteome</keyword>
<name>A0ABV0VQV5_9TELE</name>
<accession>A0ABV0VQV5</accession>
<protein>
    <submittedName>
        <fullName evidence="1">Uncharacterized protein</fullName>
    </submittedName>
</protein>
<evidence type="ECO:0000313" key="1">
    <source>
        <dbReference type="EMBL" id="MEQ2259607.1"/>
    </source>
</evidence>
<gene>
    <name evidence="1" type="ORF">XENORESO_014535</name>
</gene>
<dbReference type="Proteomes" id="UP001444071">
    <property type="component" value="Unassembled WGS sequence"/>
</dbReference>
<evidence type="ECO:0000313" key="2">
    <source>
        <dbReference type="Proteomes" id="UP001444071"/>
    </source>
</evidence>
<sequence>MRSTELFPHRGDETVPQSFFSLLRPSPHCVCHSWFFVFKQTPAGDEPGCDVSPSVEEEVKNYIPPWCGMQKIQRFIISAVTDTILGECAKSRGQGDMIKGDTVGR</sequence>
<dbReference type="EMBL" id="JAHRIM010004603">
    <property type="protein sequence ID" value="MEQ2259607.1"/>
    <property type="molecule type" value="Genomic_DNA"/>
</dbReference>
<proteinExistence type="predicted"/>
<organism evidence="1 2">
    <name type="scientific">Xenotaenia resolanae</name>
    <dbReference type="NCBI Taxonomy" id="208358"/>
    <lineage>
        <taxon>Eukaryota</taxon>
        <taxon>Metazoa</taxon>
        <taxon>Chordata</taxon>
        <taxon>Craniata</taxon>
        <taxon>Vertebrata</taxon>
        <taxon>Euteleostomi</taxon>
        <taxon>Actinopterygii</taxon>
        <taxon>Neopterygii</taxon>
        <taxon>Teleostei</taxon>
        <taxon>Neoteleostei</taxon>
        <taxon>Acanthomorphata</taxon>
        <taxon>Ovalentaria</taxon>
        <taxon>Atherinomorphae</taxon>
        <taxon>Cyprinodontiformes</taxon>
        <taxon>Goodeidae</taxon>
        <taxon>Xenotaenia</taxon>
    </lineage>
</organism>
<comment type="caution">
    <text evidence="1">The sequence shown here is derived from an EMBL/GenBank/DDBJ whole genome shotgun (WGS) entry which is preliminary data.</text>
</comment>